<reference evidence="3" key="1">
    <citation type="submission" date="2020-03" db="EMBL/GenBank/DDBJ databases">
        <title>The deep terrestrial virosphere.</title>
        <authorList>
            <person name="Holmfeldt K."/>
            <person name="Nilsson E."/>
            <person name="Simone D."/>
            <person name="Lopez-Fernandez M."/>
            <person name="Wu X."/>
            <person name="de Brujin I."/>
            <person name="Lundin D."/>
            <person name="Andersson A."/>
            <person name="Bertilsson S."/>
            <person name="Dopson M."/>
        </authorList>
    </citation>
    <scope>NUCLEOTIDE SEQUENCE</scope>
    <source>
        <strain evidence="3">MM415A00125</strain>
        <strain evidence="2">MM415B00372</strain>
    </source>
</reference>
<protein>
    <submittedName>
        <fullName evidence="3">Putative homing endonuclease</fullName>
    </submittedName>
</protein>
<dbReference type="InterPro" id="IPR003615">
    <property type="entry name" value="HNH_nuc"/>
</dbReference>
<dbReference type="Gene3D" id="3.90.75.20">
    <property type="match status" value="1"/>
</dbReference>
<keyword evidence="3" id="KW-0378">Hydrolase</keyword>
<evidence type="ECO:0000313" key="3">
    <source>
        <dbReference type="EMBL" id="QJI04925.1"/>
    </source>
</evidence>
<proteinExistence type="predicted"/>
<keyword evidence="3" id="KW-0540">Nuclease</keyword>
<keyword evidence="3" id="KW-0255">Endonuclease</keyword>
<dbReference type="EMBL" id="MT141545">
    <property type="protein sequence ID" value="QJA65842.1"/>
    <property type="molecule type" value="Genomic_DNA"/>
</dbReference>
<evidence type="ECO:0000259" key="1">
    <source>
        <dbReference type="Pfam" id="PF13392"/>
    </source>
</evidence>
<dbReference type="SUPFAM" id="SSF54060">
    <property type="entry name" value="His-Me finger endonucleases"/>
    <property type="match status" value="1"/>
</dbReference>
<dbReference type="Pfam" id="PF13392">
    <property type="entry name" value="HNH_3"/>
    <property type="match status" value="1"/>
</dbReference>
<dbReference type="InterPro" id="IPR044925">
    <property type="entry name" value="His-Me_finger_sf"/>
</dbReference>
<gene>
    <name evidence="3" type="ORF">MM415A00125_0018</name>
    <name evidence="2" type="ORF">MM415B00372_0033</name>
</gene>
<accession>A0A6M3Y3V3</accession>
<dbReference type="GO" id="GO:0004519">
    <property type="term" value="F:endonuclease activity"/>
    <property type="evidence" value="ECO:0007669"/>
    <property type="project" value="UniProtKB-KW"/>
</dbReference>
<dbReference type="AlphaFoldDB" id="A0A6M3Y3V3"/>
<organism evidence="3">
    <name type="scientific">viral metagenome</name>
    <dbReference type="NCBI Taxonomy" id="1070528"/>
    <lineage>
        <taxon>unclassified sequences</taxon>
        <taxon>metagenomes</taxon>
        <taxon>organismal metagenomes</taxon>
    </lineage>
</organism>
<sequence length="134" mass="15584">MTKYKSVCTSCGEEYTFERKTPFSPSSPHRKFCHQCLLENQATNNKPNPRPDRYIGKHGYVQTRVNGHSVAEHRYVMEQILGRPLKKGESVHHINGIRDDNRKENLELWVRPQQLAGQRAKDIICPHCGKPYRN</sequence>
<dbReference type="EMBL" id="MT145192">
    <property type="protein sequence ID" value="QJI04925.1"/>
    <property type="molecule type" value="Genomic_DNA"/>
</dbReference>
<evidence type="ECO:0000313" key="2">
    <source>
        <dbReference type="EMBL" id="QJA65842.1"/>
    </source>
</evidence>
<name>A0A6M3Y3V3_9ZZZZ</name>
<feature type="domain" description="HNH nuclease" evidence="1">
    <location>
        <begin position="73"/>
        <end position="108"/>
    </location>
</feature>